<dbReference type="PANTHER" id="PTHR14237:SF19">
    <property type="entry name" value="MITOCHONDRIAL AMIDOXIME REDUCING COMPONENT 1"/>
    <property type="match status" value="1"/>
</dbReference>
<dbReference type="GO" id="GO:0030151">
    <property type="term" value="F:molybdenum ion binding"/>
    <property type="evidence" value="ECO:0007669"/>
    <property type="project" value="InterPro"/>
</dbReference>
<sequence>MRVHSLYLYPVKSLAAIEVSSFDLDEFGPAGDRRWMLVDDSGAFVTQRQLPILATLRTGIDDRFINVCIPDEGTFDLVPGKEPVSVGVWRDRVEALIGAGKASQAVSRYCGQSLRFVYMPETSFRRVDPERVPDRKRVGFADGFPFLVTNQASLDELNARLEMPVDMRHFRPNIVVSGAEPWTEDDWRSLVIGTARFDIAKPCSRCVMTTVDPYAGTKHPRTEPLRTLSTYRKTSDGVIFGQNAIHLDGHRVSVGDTVTISQQES</sequence>
<dbReference type="AlphaFoldDB" id="A0A0P7YCC2"/>
<dbReference type="Pfam" id="PF03476">
    <property type="entry name" value="MOSC_N"/>
    <property type="match status" value="1"/>
</dbReference>
<dbReference type="InterPro" id="IPR005302">
    <property type="entry name" value="MoCF_Sase_C"/>
</dbReference>
<dbReference type="Proteomes" id="UP000050416">
    <property type="component" value="Unassembled WGS sequence"/>
</dbReference>
<dbReference type="OrthoDB" id="581532at2"/>
<proteinExistence type="predicted"/>
<dbReference type="EMBL" id="LJZQ01000021">
    <property type="protein sequence ID" value="KPQ27947.1"/>
    <property type="molecule type" value="Genomic_DNA"/>
</dbReference>
<dbReference type="InterPro" id="IPR005303">
    <property type="entry name" value="MOCOS_middle"/>
</dbReference>
<evidence type="ECO:0000259" key="1">
    <source>
        <dbReference type="PROSITE" id="PS51340"/>
    </source>
</evidence>
<dbReference type="PROSITE" id="PS51340">
    <property type="entry name" value="MOSC"/>
    <property type="match status" value="1"/>
</dbReference>
<feature type="domain" description="MOSC" evidence="1">
    <location>
        <begin position="114"/>
        <end position="261"/>
    </location>
</feature>
<dbReference type="GO" id="GO:0003824">
    <property type="term" value="F:catalytic activity"/>
    <property type="evidence" value="ECO:0007669"/>
    <property type="project" value="InterPro"/>
</dbReference>
<dbReference type="GO" id="GO:0030170">
    <property type="term" value="F:pyridoxal phosphate binding"/>
    <property type="evidence" value="ECO:0007669"/>
    <property type="project" value="InterPro"/>
</dbReference>
<dbReference type="Pfam" id="PF03473">
    <property type="entry name" value="MOSC"/>
    <property type="match status" value="1"/>
</dbReference>
<dbReference type="STRING" id="1305731.GCA_000934705_01045"/>
<protein>
    <submittedName>
        <fullName evidence="2">Putative Fe-S protein</fullName>
    </submittedName>
</protein>
<dbReference type="InterPro" id="IPR011037">
    <property type="entry name" value="Pyrv_Knase-like_insert_dom_sf"/>
</dbReference>
<evidence type="ECO:0000313" key="2">
    <source>
        <dbReference type="EMBL" id="KPQ27947.1"/>
    </source>
</evidence>
<dbReference type="SUPFAM" id="SSF141673">
    <property type="entry name" value="MOSC N-terminal domain-like"/>
    <property type="match status" value="1"/>
</dbReference>
<gene>
    <name evidence="2" type="ORF">HLUCCX14_13030</name>
</gene>
<comment type="caution">
    <text evidence="2">The sequence shown here is derived from an EMBL/GenBank/DDBJ whole genome shotgun (WGS) entry which is preliminary data.</text>
</comment>
<accession>A0A0P7YCC2</accession>
<name>A0A0P7YCC2_9GAMM</name>
<dbReference type="PANTHER" id="PTHR14237">
    <property type="entry name" value="MOLYBDOPTERIN COFACTOR SULFURASE MOSC"/>
    <property type="match status" value="1"/>
</dbReference>
<reference evidence="2 3" key="1">
    <citation type="submission" date="2015-09" db="EMBL/GenBank/DDBJ databases">
        <title>Identification and resolution of microdiversity through metagenomic sequencing of parallel consortia.</title>
        <authorList>
            <person name="Nelson W.C."/>
            <person name="Romine M.F."/>
            <person name="Lindemann S.R."/>
        </authorList>
    </citation>
    <scope>NUCLEOTIDE SEQUENCE [LARGE SCALE GENOMIC DNA]</scope>
    <source>
        <strain evidence="2">HL-55</strain>
    </source>
</reference>
<evidence type="ECO:0000313" key="3">
    <source>
        <dbReference type="Proteomes" id="UP000050416"/>
    </source>
</evidence>
<organism evidence="2 3">
    <name type="scientific">Marinobacter excellens HL-55</name>
    <dbReference type="NCBI Taxonomy" id="1305731"/>
    <lineage>
        <taxon>Bacteria</taxon>
        <taxon>Pseudomonadati</taxon>
        <taxon>Pseudomonadota</taxon>
        <taxon>Gammaproteobacteria</taxon>
        <taxon>Pseudomonadales</taxon>
        <taxon>Marinobacteraceae</taxon>
        <taxon>Marinobacter</taxon>
    </lineage>
</organism>
<dbReference type="SUPFAM" id="SSF50800">
    <property type="entry name" value="PK beta-barrel domain-like"/>
    <property type="match status" value="1"/>
</dbReference>
<dbReference type="PATRIC" id="fig|1305731.5.peg.1080"/>